<dbReference type="PANTHER" id="PTHR30373:SF8">
    <property type="entry name" value="BLL7265 PROTEIN"/>
    <property type="match status" value="1"/>
</dbReference>
<evidence type="ECO:0000313" key="3">
    <source>
        <dbReference type="EMBL" id="NIX75366.1"/>
    </source>
</evidence>
<accession>A0ABX0V8P7</accession>
<reference evidence="3 4" key="1">
    <citation type="submission" date="2020-03" db="EMBL/GenBank/DDBJ databases">
        <title>The genome sequence of Microvirga sp. c23x22.</title>
        <authorList>
            <person name="Zhang X."/>
        </authorList>
    </citation>
    <scope>NUCLEOTIDE SEQUENCE [LARGE SCALE GENOMIC DNA]</scope>
    <source>
        <strain evidence="4">c23x22</strain>
    </source>
</reference>
<dbReference type="Pfam" id="PF04536">
    <property type="entry name" value="TPM_phosphatase"/>
    <property type="match status" value="1"/>
</dbReference>
<dbReference type="Proteomes" id="UP000707352">
    <property type="component" value="Unassembled WGS sequence"/>
</dbReference>
<keyword evidence="4" id="KW-1185">Reference proteome</keyword>
<evidence type="ECO:0000259" key="2">
    <source>
        <dbReference type="Pfam" id="PF04536"/>
    </source>
</evidence>
<organism evidence="3 4">
    <name type="scientific">Microvirga terricola</name>
    <dbReference type="NCBI Taxonomy" id="2719797"/>
    <lineage>
        <taxon>Bacteria</taxon>
        <taxon>Pseudomonadati</taxon>
        <taxon>Pseudomonadota</taxon>
        <taxon>Alphaproteobacteria</taxon>
        <taxon>Hyphomicrobiales</taxon>
        <taxon>Methylobacteriaceae</taxon>
        <taxon>Microvirga</taxon>
    </lineage>
</organism>
<proteinExistence type="predicted"/>
<dbReference type="EMBL" id="JAATJS010000001">
    <property type="protein sequence ID" value="NIX75366.1"/>
    <property type="molecule type" value="Genomic_DNA"/>
</dbReference>
<name>A0ABX0V8P7_9HYPH</name>
<dbReference type="RefSeq" id="WP_167671255.1">
    <property type="nucleotide sequence ID" value="NZ_JAATJS010000001.1"/>
</dbReference>
<sequence>MISKEDHTRLTHAIRDAESQTSGEIVVVVAEQASTYRSIPIVWALIGALLVPWPLIWITHLSAGRIFLVQLVVALLLCLFLSWPSRRHALVPRFIKRTRAREAAAREFVGRGLTRTRDRTGVLIYVALAERHAEIIADTGIADRVGAGAWQGIIDNLTGAIKEGRLGDGLLEAVQSAGALLARHAPPRFDDMDELPNKVIVI</sequence>
<feature type="domain" description="TPM" evidence="2">
    <location>
        <begin position="100"/>
        <end position="179"/>
    </location>
</feature>
<dbReference type="Gene3D" id="3.10.310.50">
    <property type="match status" value="1"/>
</dbReference>
<feature type="transmembrane region" description="Helical" evidence="1">
    <location>
        <begin position="41"/>
        <end position="60"/>
    </location>
</feature>
<comment type="caution">
    <text evidence="3">The sequence shown here is derived from an EMBL/GenBank/DDBJ whole genome shotgun (WGS) entry which is preliminary data.</text>
</comment>
<protein>
    <recommendedName>
        <fullName evidence="2">TPM domain-containing protein</fullName>
    </recommendedName>
</protein>
<evidence type="ECO:0000256" key="1">
    <source>
        <dbReference type="SAM" id="Phobius"/>
    </source>
</evidence>
<evidence type="ECO:0000313" key="4">
    <source>
        <dbReference type="Proteomes" id="UP000707352"/>
    </source>
</evidence>
<dbReference type="InterPro" id="IPR007621">
    <property type="entry name" value="TPM_dom"/>
</dbReference>
<gene>
    <name evidence="3" type="ORF">HB375_01905</name>
</gene>
<keyword evidence="1" id="KW-1133">Transmembrane helix</keyword>
<keyword evidence="1" id="KW-0812">Transmembrane</keyword>
<feature type="transmembrane region" description="Helical" evidence="1">
    <location>
        <begin position="66"/>
        <end position="83"/>
    </location>
</feature>
<keyword evidence="1" id="KW-0472">Membrane</keyword>
<dbReference type="PANTHER" id="PTHR30373">
    <property type="entry name" value="UPF0603 PROTEIN YGCG"/>
    <property type="match status" value="1"/>
</dbReference>